<dbReference type="Proteomes" id="UP001370348">
    <property type="component" value="Chromosome"/>
</dbReference>
<dbReference type="PANTHER" id="PTHR45527:SF1">
    <property type="entry name" value="FATTY ACID SYNTHASE"/>
    <property type="match status" value="1"/>
</dbReference>
<evidence type="ECO:0000256" key="1">
    <source>
        <dbReference type="SAM" id="MobiDB-lite"/>
    </source>
</evidence>
<keyword evidence="4" id="KW-1185">Reference proteome</keyword>
<dbReference type="Pfam" id="PF00668">
    <property type="entry name" value="Condensation"/>
    <property type="match status" value="1"/>
</dbReference>
<sequence>MNPLGNPHLEARADAETEDEPAPLGFAQQYLWFLLQYPDSGPARFNGNLAFEITGPLDVDRLGKALALLEERHEPLRTCLRLVKGQPRQIVEKPRTGTLIATDLSSLPDAARALALDDAIRSEVELPLDFVRGPVHRTRLLRLGAEHHVLLWTTNHVNVDFWSYRNFIGELRALYTALIEEDTPARPVLQHLPPLPVRFAEVARAQRARIAPDDRRVAFWRTYLEGATCYQPPHRQPRSTRPSPEQTRWVRVEKELAERVARSSRALGCTRFSMVLAALALVAQRWSGATDIVTLVASAHRTTQTKSLIGSFADMLPVRVRLLPGVQTRSDVVRATQSSIRRALIHELPLRRIEEATGQTYRFTFGITDHVPFYDCEGQAPDHPRAMLSARWPDAAEIACKPLIAPPLATSGSPGSANRSGRAGTLESAFLRVFAFPMRMYRMDLLFAVERDLLLCTYQPDLFTAETIDYALGWLLEALDEISAESR</sequence>
<dbReference type="SUPFAM" id="SSF52777">
    <property type="entry name" value="CoA-dependent acyltransferases"/>
    <property type="match status" value="2"/>
</dbReference>
<gene>
    <name evidence="3" type="ORF">LZC94_20075</name>
</gene>
<dbReference type="Gene3D" id="3.30.559.30">
    <property type="entry name" value="Nonribosomal peptide synthetase, condensation domain"/>
    <property type="match status" value="1"/>
</dbReference>
<organism evidence="3 4">
    <name type="scientific">Pendulispora albinea</name>
    <dbReference type="NCBI Taxonomy" id="2741071"/>
    <lineage>
        <taxon>Bacteria</taxon>
        <taxon>Pseudomonadati</taxon>
        <taxon>Myxococcota</taxon>
        <taxon>Myxococcia</taxon>
        <taxon>Myxococcales</taxon>
        <taxon>Sorangiineae</taxon>
        <taxon>Pendulisporaceae</taxon>
        <taxon>Pendulispora</taxon>
    </lineage>
</organism>
<feature type="region of interest" description="Disordered" evidence="1">
    <location>
        <begin position="1"/>
        <end position="20"/>
    </location>
</feature>
<reference evidence="3 4" key="1">
    <citation type="submission" date="2021-12" db="EMBL/GenBank/DDBJ databases">
        <title>Discovery of the Pendulisporaceae a myxobacterial family with distinct sporulation behavior and unique specialized metabolism.</title>
        <authorList>
            <person name="Garcia R."/>
            <person name="Popoff A."/>
            <person name="Bader C.D."/>
            <person name="Loehr J."/>
            <person name="Walesch S."/>
            <person name="Walt C."/>
            <person name="Boldt J."/>
            <person name="Bunk B."/>
            <person name="Haeckl F.J.F.P.J."/>
            <person name="Gunesch A.P."/>
            <person name="Birkelbach J."/>
            <person name="Nuebel U."/>
            <person name="Pietschmann T."/>
            <person name="Bach T."/>
            <person name="Mueller R."/>
        </authorList>
    </citation>
    <scope>NUCLEOTIDE SEQUENCE [LARGE SCALE GENOMIC DNA]</scope>
    <source>
        <strain evidence="3 4">MSr11954</strain>
    </source>
</reference>
<proteinExistence type="predicted"/>
<dbReference type="InterPro" id="IPR001242">
    <property type="entry name" value="Condensation_dom"/>
</dbReference>
<dbReference type="PANTHER" id="PTHR45527">
    <property type="entry name" value="NONRIBOSOMAL PEPTIDE SYNTHETASE"/>
    <property type="match status" value="1"/>
</dbReference>
<evidence type="ECO:0000313" key="4">
    <source>
        <dbReference type="Proteomes" id="UP001370348"/>
    </source>
</evidence>
<dbReference type="RefSeq" id="WP_394829129.1">
    <property type="nucleotide sequence ID" value="NZ_CP089984.1"/>
</dbReference>
<accession>A0ABZ2MAH9</accession>
<name>A0ABZ2MAH9_9BACT</name>
<evidence type="ECO:0000259" key="2">
    <source>
        <dbReference type="Pfam" id="PF00668"/>
    </source>
</evidence>
<dbReference type="EMBL" id="CP089984">
    <property type="protein sequence ID" value="WXB19513.1"/>
    <property type="molecule type" value="Genomic_DNA"/>
</dbReference>
<dbReference type="InterPro" id="IPR023213">
    <property type="entry name" value="CAT-like_dom_sf"/>
</dbReference>
<protein>
    <submittedName>
        <fullName evidence="3">Condensation domain-containing protein</fullName>
    </submittedName>
</protein>
<dbReference type="Gene3D" id="3.30.559.10">
    <property type="entry name" value="Chloramphenicol acetyltransferase-like domain"/>
    <property type="match status" value="1"/>
</dbReference>
<feature type="domain" description="Condensation" evidence="2">
    <location>
        <begin position="22"/>
        <end position="356"/>
    </location>
</feature>
<evidence type="ECO:0000313" key="3">
    <source>
        <dbReference type="EMBL" id="WXB19513.1"/>
    </source>
</evidence>